<proteinExistence type="predicted"/>
<keyword evidence="4" id="KW-1185">Reference proteome</keyword>
<dbReference type="PANTHER" id="PTHR38599:SF1">
    <property type="entry name" value="CUPIN DOMAIN PROTEIN (AFU_ORTHOLOGUE AFUA_3G13620)"/>
    <property type="match status" value="1"/>
</dbReference>
<dbReference type="InterPro" id="IPR014710">
    <property type="entry name" value="RmlC-like_jellyroll"/>
</dbReference>
<accession>A0A512JID0</accession>
<dbReference type="InterPro" id="IPR011051">
    <property type="entry name" value="RmlC_Cupin_sf"/>
</dbReference>
<comment type="caution">
    <text evidence="3">The sequence shown here is derived from an EMBL/GenBank/DDBJ whole genome shotgun (WGS) entry which is preliminary data.</text>
</comment>
<keyword evidence="1" id="KW-0732">Signal</keyword>
<dbReference type="AlphaFoldDB" id="A0A512JID0"/>
<organism evidence="3 4">
    <name type="scientific">Methylobacterium gnaphalii</name>
    <dbReference type="NCBI Taxonomy" id="1010610"/>
    <lineage>
        <taxon>Bacteria</taxon>
        <taxon>Pseudomonadati</taxon>
        <taxon>Pseudomonadota</taxon>
        <taxon>Alphaproteobacteria</taxon>
        <taxon>Hyphomicrobiales</taxon>
        <taxon>Methylobacteriaceae</taxon>
        <taxon>Methylobacterium</taxon>
    </lineage>
</organism>
<dbReference type="EMBL" id="BJZV01000006">
    <property type="protein sequence ID" value="GEP09715.1"/>
    <property type="molecule type" value="Genomic_DNA"/>
</dbReference>
<reference evidence="3 4" key="1">
    <citation type="submission" date="2019-07" db="EMBL/GenBank/DDBJ databases">
        <title>Whole genome shotgun sequence of Methylobacterium gnaphalii NBRC 107716.</title>
        <authorList>
            <person name="Hosoyama A."/>
            <person name="Uohara A."/>
            <person name="Ohji S."/>
            <person name="Ichikawa N."/>
        </authorList>
    </citation>
    <scope>NUCLEOTIDE SEQUENCE [LARGE SCALE GENOMIC DNA]</scope>
    <source>
        <strain evidence="3 4">NBRC 107716</strain>
    </source>
</reference>
<dbReference type="PANTHER" id="PTHR38599">
    <property type="entry name" value="CUPIN DOMAIN PROTEIN (AFU_ORTHOLOGUE AFUA_3G13620)"/>
    <property type="match status" value="1"/>
</dbReference>
<dbReference type="InterPro" id="IPR013096">
    <property type="entry name" value="Cupin_2"/>
</dbReference>
<feature type="chain" id="PRO_5022059499" description="Cupin type-2 domain-containing protein" evidence="1">
    <location>
        <begin position="25"/>
        <end position="131"/>
    </location>
</feature>
<evidence type="ECO:0000256" key="1">
    <source>
        <dbReference type="SAM" id="SignalP"/>
    </source>
</evidence>
<dbReference type="Pfam" id="PF07883">
    <property type="entry name" value="Cupin_2"/>
    <property type="match status" value="1"/>
</dbReference>
<dbReference type="Proteomes" id="UP000321750">
    <property type="component" value="Unassembled WGS sequence"/>
</dbReference>
<gene>
    <name evidence="3" type="ORF">MGN01_15600</name>
</gene>
<evidence type="ECO:0000259" key="2">
    <source>
        <dbReference type="Pfam" id="PF07883"/>
    </source>
</evidence>
<feature type="domain" description="Cupin type-2" evidence="2">
    <location>
        <begin position="49"/>
        <end position="118"/>
    </location>
</feature>
<sequence>MPRRPLLLPTLALGAALIAGAASAQEVKRTDLGRSPLSGDESKEIVVQLVEIPPGATSRRHFHNGQEAFYVLEGGKVQAPGKDPIDRAAGEHGINQREVPHAGYTNVGDKPLRILSVYIVDKDKPLQVPVP</sequence>
<evidence type="ECO:0000313" key="3">
    <source>
        <dbReference type="EMBL" id="GEP09715.1"/>
    </source>
</evidence>
<protein>
    <recommendedName>
        <fullName evidence="2">Cupin type-2 domain-containing protein</fullName>
    </recommendedName>
</protein>
<dbReference type="Gene3D" id="2.60.120.10">
    <property type="entry name" value="Jelly Rolls"/>
    <property type="match status" value="1"/>
</dbReference>
<dbReference type="OrthoDB" id="8447070at2"/>
<evidence type="ECO:0000313" key="4">
    <source>
        <dbReference type="Proteomes" id="UP000321750"/>
    </source>
</evidence>
<feature type="signal peptide" evidence="1">
    <location>
        <begin position="1"/>
        <end position="24"/>
    </location>
</feature>
<dbReference type="SUPFAM" id="SSF51182">
    <property type="entry name" value="RmlC-like cupins"/>
    <property type="match status" value="1"/>
</dbReference>
<name>A0A512JID0_9HYPH</name>